<feature type="compositionally biased region" description="Polar residues" evidence="1">
    <location>
        <begin position="156"/>
        <end position="174"/>
    </location>
</feature>
<reference evidence="3 4" key="1">
    <citation type="submission" date="2024-09" db="EMBL/GenBank/DDBJ databases">
        <title>Genome sequencing and assembly of Phytophthora oleae, isolate VK10A, causative agent of rot of olive drupes.</title>
        <authorList>
            <person name="Conti Taguali S."/>
            <person name="Riolo M."/>
            <person name="La Spada F."/>
            <person name="Cacciola S.O."/>
            <person name="Dionisio G."/>
        </authorList>
    </citation>
    <scope>NUCLEOTIDE SEQUENCE [LARGE SCALE GENOMIC DNA]</scope>
    <source>
        <strain evidence="3 4">VK10A</strain>
    </source>
</reference>
<feature type="region of interest" description="Disordered" evidence="1">
    <location>
        <begin position="103"/>
        <end position="209"/>
    </location>
</feature>
<protein>
    <submittedName>
        <fullName evidence="3">Uncharacterized protein</fullName>
    </submittedName>
</protein>
<sequence>MMLFEAGFEIQNLIPEWSENVVSSIFESLIRSVSTEFLSRLAVELVEWATVTDRLQVNRLPEPRKPDTETHQENEGGVLLDHEADLRGRQLILKLRVTGLQVTHSSDGSSSGKPPQSKRSQHGLPCPQVPSTPSALSTPSLNSLSVNETRSDTTRVESGTPMSENRRSSQTPMTDTRIPSVIGTSRASDDPSSGIQTSRGSSSDSLMSMSRGASSYMPLSAGGLAMIAQSADAEGITSGDTMGIHVTQTRVPMEPEMEDFDMMDEKAELPDVKSENQVYFRDPSQDFRSPVPESRSSDVSSQRASHRERRQSEDRRPSENVVQMSEFHRIKPHEV</sequence>
<feature type="region of interest" description="Disordered" evidence="1">
    <location>
        <begin position="59"/>
        <end position="82"/>
    </location>
</feature>
<gene>
    <name evidence="3" type="ORF">V7S43_004377</name>
    <name evidence="2" type="ORF">V7S43_015061</name>
</gene>
<feature type="compositionally biased region" description="Low complexity" evidence="1">
    <location>
        <begin position="192"/>
        <end position="209"/>
    </location>
</feature>
<feature type="compositionally biased region" description="Low complexity" evidence="1">
    <location>
        <begin position="288"/>
        <end position="303"/>
    </location>
</feature>
<organism evidence="3 4">
    <name type="scientific">Phytophthora oleae</name>
    <dbReference type="NCBI Taxonomy" id="2107226"/>
    <lineage>
        <taxon>Eukaryota</taxon>
        <taxon>Sar</taxon>
        <taxon>Stramenopiles</taxon>
        <taxon>Oomycota</taxon>
        <taxon>Peronosporomycetes</taxon>
        <taxon>Peronosporales</taxon>
        <taxon>Peronosporaceae</taxon>
        <taxon>Phytophthora</taxon>
    </lineage>
</organism>
<feature type="compositionally biased region" description="Basic and acidic residues" evidence="1">
    <location>
        <begin position="61"/>
        <end position="82"/>
    </location>
</feature>
<dbReference type="Proteomes" id="UP001632037">
    <property type="component" value="Unassembled WGS sequence"/>
</dbReference>
<feature type="compositionally biased region" description="Low complexity" evidence="1">
    <location>
        <begin position="131"/>
        <end position="145"/>
    </location>
</feature>
<evidence type="ECO:0000313" key="2">
    <source>
        <dbReference type="EMBL" id="KAL3659758.1"/>
    </source>
</evidence>
<keyword evidence="4" id="KW-1185">Reference proteome</keyword>
<evidence type="ECO:0000313" key="4">
    <source>
        <dbReference type="Proteomes" id="UP001632037"/>
    </source>
</evidence>
<evidence type="ECO:0000256" key="1">
    <source>
        <dbReference type="SAM" id="MobiDB-lite"/>
    </source>
</evidence>
<comment type="caution">
    <text evidence="3">The sequence shown here is derived from an EMBL/GenBank/DDBJ whole genome shotgun (WGS) entry which is preliminary data.</text>
</comment>
<feature type="compositionally biased region" description="Polar residues" evidence="1">
    <location>
        <begin position="103"/>
        <end position="118"/>
    </location>
</feature>
<dbReference type="EMBL" id="JBIMZQ010000007">
    <property type="protein sequence ID" value="KAL3670061.1"/>
    <property type="molecule type" value="Genomic_DNA"/>
</dbReference>
<accession>A0ABD3FWL3</accession>
<dbReference type="AlphaFoldDB" id="A0ABD3FWL3"/>
<feature type="compositionally biased region" description="Basic and acidic residues" evidence="1">
    <location>
        <begin position="326"/>
        <end position="335"/>
    </location>
</feature>
<dbReference type="EMBL" id="JBIMZQ010000044">
    <property type="protein sequence ID" value="KAL3659758.1"/>
    <property type="molecule type" value="Genomic_DNA"/>
</dbReference>
<evidence type="ECO:0000313" key="3">
    <source>
        <dbReference type="EMBL" id="KAL3670061.1"/>
    </source>
</evidence>
<feature type="region of interest" description="Disordered" evidence="1">
    <location>
        <begin position="271"/>
        <end position="335"/>
    </location>
</feature>
<name>A0ABD3FWL3_9STRA</name>
<proteinExistence type="predicted"/>